<name>A0AAD7DGU9_MYCRO</name>
<keyword evidence="2" id="KW-1185">Reference proteome</keyword>
<evidence type="ECO:0000313" key="1">
    <source>
        <dbReference type="EMBL" id="KAJ7689940.1"/>
    </source>
</evidence>
<gene>
    <name evidence="1" type="ORF">B0H17DRAFT_1134654</name>
</gene>
<accession>A0AAD7DGU9</accession>
<evidence type="ECO:0000313" key="2">
    <source>
        <dbReference type="Proteomes" id="UP001221757"/>
    </source>
</evidence>
<comment type="caution">
    <text evidence="1">The sequence shown here is derived from an EMBL/GenBank/DDBJ whole genome shotgun (WGS) entry which is preliminary data.</text>
</comment>
<dbReference type="EMBL" id="JARKIE010000068">
    <property type="protein sequence ID" value="KAJ7689940.1"/>
    <property type="molecule type" value="Genomic_DNA"/>
</dbReference>
<proteinExistence type="predicted"/>
<dbReference type="AlphaFoldDB" id="A0AAD7DGU9"/>
<protein>
    <submittedName>
        <fullName evidence="1">Uncharacterized protein</fullName>
    </submittedName>
</protein>
<sequence>MVKNSFRSLKRQWLRANNVEGGGACSLLKLIARVKGISNQPWGEKILDAYTDKYHLDPVVLKGLVHQEYLSDEVSGPEDETWETKEAWKVRMAALTDMSLAPAALEKVKFLEVLLPAWHTTIYSDLIHELTRWWDDARSRNRQRTVYYRVYTDRVSHRIPLFTPYNFGFITEWLELHCADREKRNLLKDWGNYPEPNELGLPVSEMIQELWTLDGTRRIGPDRIDAKPASAQCDRPWSGQSLSSTTDIGQALEADLWGPCLPCHGVSVPAHTLSPGPRNTVKHPQL</sequence>
<dbReference type="Proteomes" id="UP001221757">
    <property type="component" value="Unassembled WGS sequence"/>
</dbReference>
<reference evidence="1" key="1">
    <citation type="submission" date="2023-03" db="EMBL/GenBank/DDBJ databases">
        <title>Massive genome expansion in bonnet fungi (Mycena s.s.) driven by repeated elements and novel gene families across ecological guilds.</title>
        <authorList>
            <consortium name="Lawrence Berkeley National Laboratory"/>
            <person name="Harder C.B."/>
            <person name="Miyauchi S."/>
            <person name="Viragh M."/>
            <person name="Kuo A."/>
            <person name="Thoen E."/>
            <person name="Andreopoulos B."/>
            <person name="Lu D."/>
            <person name="Skrede I."/>
            <person name="Drula E."/>
            <person name="Henrissat B."/>
            <person name="Morin E."/>
            <person name="Kohler A."/>
            <person name="Barry K."/>
            <person name="LaButti K."/>
            <person name="Morin E."/>
            <person name="Salamov A."/>
            <person name="Lipzen A."/>
            <person name="Mereny Z."/>
            <person name="Hegedus B."/>
            <person name="Baldrian P."/>
            <person name="Stursova M."/>
            <person name="Weitz H."/>
            <person name="Taylor A."/>
            <person name="Grigoriev I.V."/>
            <person name="Nagy L.G."/>
            <person name="Martin F."/>
            <person name="Kauserud H."/>
        </authorList>
    </citation>
    <scope>NUCLEOTIDE SEQUENCE</scope>
    <source>
        <strain evidence="1">CBHHK067</strain>
    </source>
</reference>
<organism evidence="1 2">
    <name type="scientific">Mycena rosella</name>
    <name type="common">Pink bonnet</name>
    <name type="synonym">Agaricus rosellus</name>
    <dbReference type="NCBI Taxonomy" id="1033263"/>
    <lineage>
        <taxon>Eukaryota</taxon>
        <taxon>Fungi</taxon>
        <taxon>Dikarya</taxon>
        <taxon>Basidiomycota</taxon>
        <taxon>Agaricomycotina</taxon>
        <taxon>Agaricomycetes</taxon>
        <taxon>Agaricomycetidae</taxon>
        <taxon>Agaricales</taxon>
        <taxon>Marasmiineae</taxon>
        <taxon>Mycenaceae</taxon>
        <taxon>Mycena</taxon>
    </lineage>
</organism>